<evidence type="ECO:0000256" key="3">
    <source>
        <dbReference type="SAM" id="Phobius"/>
    </source>
</evidence>
<dbReference type="InterPro" id="IPR046342">
    <property type="entry name" value="CBS_dom_sf"/>
</dbReference>
<gene>
    <name evidence="6" type="ORF">PMKS-002837</name>
</gene>
<feature type="transmembrane region" description="Helical" evidence="3">
    <location>
        <begin position="567"/>
        <end position="586"/>
    </location>
</feature>
<dbReference type="SUPFAM" id="SSF54277">
    <property type="entry name" value="CAD &amp; PB1 domains"/>
    <property type="match status" value="1"/>
</dbReference>
<feature type="domain" description="CBS" evidence="4">
    <location>
        <begin position="222"/>
        <end position="280"/>
    </location>
</feature>
<evidence type="ECO:0000313" key="6">
    <source>
        <dbReference type="EMBL" id="GAV29355.1"/>
    </source>
</evidence>
<dbReference type="InterPro" id="IPR000270">
    <property type="entry name" value="PB1_dom"/>
</dbReference>
<reference evidence="6 7" key="1">
    <citation type="submission" date="2016-08" db="EMBL/GenBank/DDBJ databases">
        <title>Whole genome shotgun sequence of Pichia membranifaciens KS47-1.</title>
        <authorList>
            <person name="Konishi M."/>
            <person name="Ishida M."/>
            <person name="Arakawa T."/>
            <person name="Kato Y."/>
            <person name="Horiuchi J."/>
        </authorList>
    </citation>
    <scope>NUCLEOTIDE SEQUENCE [LARGE SCALE GENOMIC DNA]</scope>
    <source>
        <strain evidence="6 7">KS47-1</strain>
    </source>
</reference>
<evidence type="ECO:0000313" key="7">
    <source>
        <dbReference type="Proteomes" id="UP000186136"/>
    </source>
</evidence>
<dbReference type="Gene3D" id="3.10.20.90">
    <property type="entry name" value="Phosphatidylinositol 3-kinase Catalytic Subunit, Chain A, domain 1"/>
    <property type="match status" value="1"/>
</dbReference>
<dbReference type="InterPro" id="IPR053793">
    <property type="entry name" value="PB1-like"/>
</dbReference>
<dbReference type="CDD" id="cd17782">
    <property type="entry name" value="CBS_pair_MUG70_2"/>
    <property type="match status" value="1"/>
</dbReference>
<dbReference type="CDD" id="cd17781">
    <property type="entry name" value="CBS_pair_MUG70_1"/>
    <property type="match status" value="1"/>
</dbReference>
<dbReference type="AlphaFoldDB" id="A0A1Q2YIL2"/>
<evidence type="ECO:0000259" key="4">
    <source>
        <dbReference type="PROSITE" id="PS51371"/>
    </source>
</evidence>
<comment type="caution">
    <text evidence="6">The sequence shown here is derived from an EMBL/GenBank/DDBJ whole genome shotgun (WGS) entry which is preliminary data.</text>
</comment>
<dbReference type="PROSITE" id="PS51371">
    <property type="entry name" value="CBS"/>
    <property type="match status" value="4"/>
</dbReference>
<keyword evidence="2" id="KW-0129">CBS domain</keyword>
<keyword evidence="3" id="KW-0472">Membrane</keyword>
<dbReference type="EMBL" id="BDGI01000114">
    <property type="protein sequence ID" value="GAV29355.1"/>
    <property type="molecule type" value="Genomic_DNA"/>
</dbReference>
<keyword evidence="3" id="KW-0812">Transmembrane</keyword>
<dbReference type="InterPro" id="IPR000644">
    <property type="entry name" value="CBS_dom"/>
</dbReference>
<feature type="domain" description="CBS" evidence="4">
    <location>
        <begin position="111"/>
        <end position="168"/>
    </location>
</feature>
<dbReference type="SMART" id="SM00116">
    <property type="entry name" value="CBS"/>
    <property type="match status" value="4"/>
</dbReference>
<dbReference type="OrthoDB" id="418595at2759"/>
<dbReference type="PANTHER" id="PTHR48108">
    <property type="entry name" value="CBS DOMAIN-CONTAINING PROTEIN CBSX2, CHLOROPLASTIC"/>
    <property type="match status" value="1"/>
</dbReference>
<keyword evidence="7" id="KW-1185">Reference proteome</keyword>
<keyword evidence="1" id="KW-0677">Repeat</keyword>
<protein>
    <recommendedName>
        <fullName evidence="8">CBS domain-containing protein</fullName>
    </recommendedName>
</protein>
<accession>A0A1Q2YIL2</accession>
<dbReference type="SUPFAM" id="SSF54631">
    <property type="entry name" value="CBS-domain pair"/>
    <property type="match status" value="2"/>
</dbReference>
<dbReference type="PANTHER" id="PTHR48108:SF26">
    <property type="entry name" value="CBS DOMAIN-CONTAINING PROTEIN DDB_G0289609"/>
    <property type="match status" value="1"/>
</dbReference>
<proteinExistence type="predicted"/>
<evidence type="ECO:0000256" key="2">
    <source>
        <dbReference type="PROSITE-ProRule" id="PRU00703"/>
    </source>
</evidence>
<organism evidence="6 7">
    <name type="scientific">Pichia membranifaciens</name>
    <dbReference type="NCBI Taxonomy" id="4926"/>
    <lineage>
        <taxon>Eukaryota</taxon>
        <taxon>Fungi</taxon>
        <taxon>Dikarya</taxon>
        <taxon>Ascomycota</taxon>
        <taxon>Saccharomycotina</taxon>
        <taxon>Pichiomycetes</taxon>
        <taxon>Pichiales</taxon>
        <taxon>Pichiaceae</taxon>
        <taxon>Pichia</taxon>
    </lineage>
</organism>
<evidence type="ECO:0008006" key="8">
    <source>
        <dbReference type="Google" id="ProtNLM"/>
    </source>
</evidence>
<keyword evidence="3" id="KW-1133">Transmembrane helix</keyword>
<sequence length="590" mass="66226">MASSTLHKRASLNQLTGNANFKAKELLKKQQTAGFNPKGTVMSLNPSAPLICAANVSIYEAAQRMIAAKENHVLVVDGNEELLGILTTKDLAFRVVGSKLNIKSTTVKKIMTPNPMCAKVATKASDALSLMVIKHFRHLPIVNEDNQIVGVLDITKCYNEAMKRLEKLYQDSKKLYDAMETVNKELGNSGYGRRQHTYIITYFENLKKILSGPTLSQLLNDENTLPVYCSVDSSVYDAAMLMKLKKTTAILVRDFKEETVGIFTSKDVVSRVIAKGMDPTDCTVESVMTVDPATAPTSLSINKALKQMFDGKYLNLPVLDEKTNELVGVVDVIRLTNFTLNQIQTMESFNEEEEDADDDEELFDSIGNNEFAGENDFNKFLQTFPSENDEYEYDSSASDISVDELAQFDLSTMSNDTNTICSRNTEGPKRMSSIMSLGPINYDEVCFFKFQVSRGRIHRISYRPSDGIDKFKELLKEEFMKEELDMFDQGIFEISYLDEDDDIIVINTDKDLKDCVLLMKSLQKDKIKIMLYDKHEVLVGKKGKMSTLNLRSSYNSKKGAENSGKDYILPAAIFTLAATIVVVFTLSRQR</sequence>
<dbReference type="Proteomes" id="UP000186136">
    <property type="component" value="Unassembled WGS sequence"/>
</dbReference>
<evidence type="ECO:0000256" key="1">
    <source>
        <dbReference type="ARBA" id="ARBA00022737"/>
    </source>
</evidence>
<dbReference type="InterPro" id="IPR051462">
    <property type="entry name" value="CBS_domain-containing"/>
</dbReference>
<dbReference type="Pfam" id="PF00571">
    <property type="entry name" value="CBS"/>
    <property type="match status" value="4"/>
</dbReference>
<feature type="domain" description="CBS" evidence="4">
    <location>
        <begin position="288"/>
        <end position="345"/>
    </location>
</feature>
<name>A0A1Q2YIL2_9ASCO</name>
<dbReference type="Pfam" id="PF00564">
    <property type="entry name" value="PB1"/>
    <property type="match status" value="1"/>
</dbReference>
<evidence type="ECO:0000259" key="5">
    <source>
        <dbReference type="PROSITE" id="PS51745"/>
    </source>
</evidence>
<dbReference type="Gene3D" id="3.10.580.10">
    <property type="entry name" value="CBS-domain"/>
    <property type="match status" value="2"/>
</dbReference>
<feature type="domain" description="PB1" evidence="5">
    <location>
        <begin position="445"/>
        <end position="534"/>
    </location>
</feature>
<feature type="domain" description="CBS" evidence="4">
    <location>
        <begin position="44"/>
        <end position="104"/>
    </location>
</feature>
<dbReference type="PROSITE" id="PS51745">
    <property type="entry name" value="PB1"/>
    <property type="match status" value="1"/>
</dbReference>